<evidence type="ECO:0008006" key="4">
    <source>
        <dbReference type="Google" id="ProtNLM"/>
    </source>
</evidence>
<gene>
    <name evidence="2" type="ORF">NCTC13102_02258</name>
</gene>
<protein>
    <recommendedName>
        <fullName evidence="4">Secreted protein</fullName>
    </recommendedName>
</protein>
<feature type="signal peptide" evidence="1">
    <location>
        <begin position="1"/>
        <end position="20"/>
    </location>
</feature>
<dbReference type="Proteomes" id="UP000250166">
    <property type="component" value="Unassembled WGS sequence"/>
</dbReference>
<dbReference type="RefSeq" id="WP_112059285.1">
    <property type="nucleotide sequence ID" value="NZ_UAWL01000031.1"/>
</dbReference>
<dbReference type="AlphaFoldDB" id="A0A2X3EJ21"/>
<keyword evidence="1" id="KW-0732">Signal</keyword>
<organism evidence="2 3">
    <name type="scientific">Helicobacter fennelliae</name>
    <dbReference type="NCBI Taxonomy" id="215"/>
    <lineage>
        <taxon>Bacteria</taxon>
        <taxon>Pseudomonadati</taxon>
        <taxon>Campylobacterota</taxon>
        <taxon>Epsilonproteobacteria</taxon>
        <taxon>Campylobacterales</taxon>
        <taxon>Helicobacteraceae</taxon>
        <taxon>Helicobacter</taxon>
    </lineage>
</organism>
<accession>A0A2X3EJ21</accession>
<proteinExistence type="predicted"/>
<feature type="chain" id="PRO_5016153525" description="Secreted protein" evidence="1">
    <location>
        <begin position="21"/>
        <end position="157"/>
    </location>
</feature>
<dbReference type="EMBL" id="UAWL01000031">
    <property type="protein sequence ID" value="SQC36451.1"/>
    <property type="molecule type" value="Genomic_DNA"/>
</dbReference>
<evidence type="ECO:0000313" key="2">
    <source>
        <dbReference type="EMBL" id="SQC36451.1"/>
    </source>
</evidence>
<reference evidence="2 3" key="1">
    <citation type="submission" date="2018-06" db="EMBL/GenBank/DDBJ databases">
        <authorList>
            <consortium name="Pathogen Informatics"/>
            <person name="Doyle S."/>
        </authorList>
    </citation>
    <scope>NUCLEOTIDE SEQUENCE [LARGE SCALE GENOMIC DNA]</scope>
    <source>
        <strain evidence="2 3">NCTC13102</strain>
    </source>
</reference>
<evidence type="ECO:0000256" key="1">
    <source>
        <dbReference type="SAM" id="SignalP"/>
    </source>
</evidence>
<name>A0A2X3EJ21_9HELI</name>
<evidence type="ECO:0000313" key="3">
    <source>
        <dbReference type="Proteomes" id="UP000250166"/>
    </source>
</evidence>
<sequence>MNKNKMILFIFILSSQILFAAENMVWDGTYSCGKKLNKQDIDMAMVNRQSFEFLNCKNGICLVEYSAIHKYSTCEISKDDSLLQLKILSSNEAVLQLKIKNEQGQDTTCQVRIEKTPNGFKAINPLKAINECNISLSIFDTCGANTNPDWTAEFIKE</sequence>